<dbReference type="EMBL" id="PDEP01000001">
    <property type="protein sequence ID" value="PEN09254.1"/>
    <property type="molecule type" value="Genomic_DNA"/>
</dbReference>
<keyword evidence="1" id="KW-0808">Transferase</keyword>
<sequence length="334" mass="38097">MSHSNTASAPIFIVGASRSGTTMFRLMLNAHPSIAIPDELSYFSLLGTLPTPWNAPLGTDQYVDLVDRFLDQNEPVLTGVDRTALRRAILMHPAHTIRTPYAVALDHWAAAQGKPIWGEKTPYNFFFVPELHDMFPEARFIHLVRDPRAAVHSMNGFKRCVPNTVINATNWRAFMQQGATVLEATVPAHQRITIRFEDLTSNPDFVLQHLCAFLDVPFHSSMLSFHENSHQYMHPVFETLGGAQTVTRPVNTATKARWTEEMAPADIATVEHICGPWLPIFSYERQTAPLSWTERLRRLPDMAYCVLKRWQHRRARVHLMHYNVPWARQQAPEA</sequence>
<dbReference type="RefSeq" id="WP_098060653.1">
    <property type="nucleotide sequence ID" value="NZ_PDEP01000001.1"/>
</dbReference>
<comment type="caution">
    <text evidence="2">The sequence shown here is derived from an EMBL/GenBank/DDBJ whole genome shotgun (WGS) entry which is preliminary data.</text>
</comment>
<dbReference type="PANTHER" id="PTHR12788">
    <property type="entry name" value="PROTEIN-TYROSINE SULFOTRANSFERASE 2"/>
    <property type="match status" value="1"/>
</dbReference>
<dbReference type="Pfam" id="PF13469">
    <property type="entry name" value="Sulfotransfer_3"/>
    <property type="match status" value="1"/>
</dbReference>
<proteinExistence type="predicted"/>
<keyword evidence="3" id="KW-1185">Reference proteome</keyword>
<accession>A0A2H3NWE7</accession>
<dbReference type="InterPro" id="IPR027417">
    <property type="entry name" value="P-loop_NTPase"/>
</dbReference>
<dbReference type="PANTHER" id="PTHR12788:SF10">
    <property type="entry name" value="PROTEIN-TYROSINE SULFOTRANSFERASE"/>
    <property type="match status" value="1"/>
</dbReference>
<name>A0A2H3NWE7_9BACT</name>
<dbReference type="Gene3D" id="3.40.50.300">
    <property type="entry name" value="P-loop containing nucleotide triphosphate hydrolases"/>
    <property type="match status" value="1"/>
</dbReference>
<dbReference type="SUPFAM" id="SSF52540">
    <property type="entry name" value="P-loop containing nucleoside triphosphate hydrolases"/>
    <property type="match status" value="1"/>
</dbReference>
<dbReference type="AlphaFoldDB" id="A0A2H3NWE7"/>
<organism evidence="2 3">
    <name type="scientific">Longimonas halophila</name>
    <dbReference type="NCBI Taxonomy" id="1469170"/>
    <lineage>
        <taxon>Bacteria</taxon>
        <taxon>Pseudomonadati</taxon>
        <taxon>Rhodothermota</taxon>
        <taxon>Rhodothermia</taxon>
        <taxon>Rhodothermales</taxon>
        <taxon>Salisaetaceae</taxon>
        <taxon>Longimonas</taxon>
    </lineage>
</organism>
<dbReference type="InterPro" id="IPR026634">
    <property type="entry name" value="TPST-like"/>
</dbReference>
<dbReference type="OrthoDB" id="5432096at2"/>
<protein>
    <recommendedName>
        <fullName evidence="4">Sulfotransferase family protein</fullName>
    </recommendedName>
</protein>
<evidence type="ECO:0008006" key="4">
    <source>
        <dbReference type="Google" id="ProtNLM"/>
    </source>
</evidence>
<evidence type="ECO:0000313" key="3">
    <source>
        <dbReference type="Proteomes" id="UP000221024"/>
    </source>
</evidence>
<reference evidence="2 3" key="1">
    <citation type="submission" date="2017-10" db="EMBL/GenBank/DDBJ databases">
        <title>Draft genome of Longimonas halophila.</title>
        <authorList>
            <person name="Goh K.M."/>
            <person name="Shamsir M.S."/>
            <person name="Lim S.W."/>
        </authorList>
    </citation>
    <scope>NUCLEOTIDE SEQUENCE [LARGE SCALE GENOMIC DNA]</scope>
    <source>
        <strain evidence="2 3">KCTC 42399</strain>
    </source>
</reference>
<dbReference type="GO" id="GO:0008476">
    <property type="term" value="F:protein-tyrosine sulfotransferase activity"/>
    <property type="evidence" value="ECO:0007669"/>
    <property type="project" value="InterPro"/>
</dbReference>
<gene>
    <name evidence="2" type="ORF">CRI93_00555</name>
</gene>
<dbReference type="Proteomes" id="UP000221024">
    <property type="component" value="Unassembled WGS sequence"/>
</dbReference>
<evidence type="ECO:0000313" key="2">
    <source>
        <dbReference type="EMBL" id="PEN09254.1"/>
    </source>
</evidence>
<evidence type="ECO:0000256" key="1">
    <source>
        <dbReference type="ARBA" id="ARBA00022679"/>
    </source>
</evidence>